<dbReference type="EMBL" id="FBWG01000028">
    <property type="protein sequence ID" value="CUX40279.1"/>
    <property type="molecule type" value="Genomic_DNA"/>
</dbReference>
<evidence type="ECO:0000313" key="1">
    <source>
        <dbReference type="EMBL" id="CUX40279.1"/>
    </source>
</evidence>
<gene>
    <name evidence="1" type="ORF">AGR7C_Lc100010</name>
</gene>
<accession>A0A1S7QQU6</accession>
<dbReference type="Proteomes" id="UP000191987">
    <property type="component" value="Unassembled WGS sequence"/>
</dbReference>
<protein>
    <submittedName>
        <fullName evidence="1">Uncharacterized protein</fullName>
    </submittedName>
</protein>
<organism evidence="1 2">
    <name type="scientific">Agrobacterium deltaense Zutra 3/1</name>
    <dbReference type="NCBI Taxonomy" id="1183427"/>
    <lineage>
        <taxon>Bacteria</taxon>
        <taxon>Pseudomonadati</taxon>
        <taxon>Pseudomonadota</taxon>
        <taxon>Alphaproteobacteria</taxon>
        <taxon>Hyphomicrobiales</taxon>
        <taxon>Rhizobiaceae</taxon>
        <taxon>Rhizobium/Agrobacterium group</taxon>
        <taxon>Agrobacterium</taxon>
    </lineage>
</organism>
<proteinExistence type="predicted"/>
<dbReference type="AlphaFoldDB" id="A0A1S7QQU6"/>
<reference evidence="1 2" key="1">
    <citation type="submission" date="2016-01" db="EMBL/GenBank/DDBJ databases">
        <authorList>
            <person name="Oliw E.H."/>
        </authorList>
    </citation>
    <scope>NUCLEOTIDE SEQUENCE [LARGE SCALE GENOMIC DNA]</scope>
    <source>
        <strain evidence="1 2">Zutra 3-1</strain>
    </source>
</reference>
<evidence type="ECO:0000313" key="2">
    <source>
        <dbReference type="Proteomes" id="UP000191987"/>
    </source>
</evidence>
<sequence>MTFWTAISLLIIVLSLALKPLRVWLESCADQAKRQGILVEMYYRNATRFLQLSNPKQHAEVREITVWMGQKMLKGTFLIQSLILTRMKNQDQDSDTRASADDVFRGAPEEAAHSFAKAMGSALLASSYQSFFFGGKYRAMLQLLLMPKEKEIKDPEQLVFRYRKTHDLSHQILKRSA</sequence>
<dbReference type="RefSeq" id="WP_080819362.1">
    <property type="nucleotide sequence ID" value="NZ_LT009749.1"/>
</dbReference>
<name>A0A1S7QQU6_9HYPH</name>